<keyword evidence="2" id="KW-1185">Reference proteome</keyword>
<gene>
    <name evidence="1" type="ORF">ACFYWW_31880</name>
</gene>
<protein>
    <submittedName>
        <fullName evidence="1">Helicase associated domain-containing protein</fullName>
    </submittedName>
</protein>
<name>A0ABW6RNU3_9ACTN</name>
<dbReference type="RefSeq" id="WP_387898924.1">
    <property type="nucleotide sequence ID" value="NZ_JBIAPK010000013.1"/>
</dbReference>
<dbReference type="Proteomes" id="UP001601976">
    <property type="component" value="Unassembled WGS sequence"/>
</dbReference>
<evidence type="ECO:0000313" key="1">
    <source>
        <dbReference type="EMBL" id="MFF3343245.1"/>
    </source>
</evidence>
<organism evidence="1 2">
    <name type="scientific">Streptomyces flavidovirens</name>
    <dbReference type="NCBI Taxonomy" id="67298"/>
    <lineage>
        <taxon>Bacteria</taxon>
        <taxon>Bacillati</taxon>
        <taxon>Actinomycetota</taxon>
        <taxon>Actinomycetes</taxon>
        <taxon>Kitasatosporales</taxon>
        <taxon>Streptomycetaceae</taxon>
        <taxon>Streptomyces</taxon>
    </lineage>
</organism>
<sequence>MAREGKTVVPRRRTEHLEDGTPVRLGVWLSNQKNRRDRLDEQQLAALAELGYDWA</sequence>
<evidence type="ECO:0000313" key="2">
    <source>
        <dbReference type="Proteomes" id="UP001601976"/>
    </source>
</evidence>
<dbReference type="EMBL" id="JBIAPK010000013">
    <property type="protein sequence ID" value="MFF3343245.1"/>
    <property type="molecule type" value="Genomic_DNA"/>
</dbReference>
<proteinExistence type="predicted"/>
<comment type="caution">
    <text evidence="1">The sequence shown here is derived from an EMBL/GenBank/DDBJ whole genome shotgun (WGS) entry which is preliminary data.</text>
</comment>
<reference evidence="1 2" key="1">
    <citation type="submission" date="2024-10" db="EMBL/GenBank/DDBJ databases">
        <title>The Natural Products Discovery Center: Release of the First 8490 Sequenced Strains for Exploring Actinobacteria Biosynthetic Diversity.</title>
        <authorList>
            <person name="Kalkreuter E."/>
            <person name="Kautsar S.A."/>
            <person name="Yang D."/>
            <person name="Bader C.D."/>
            <person name="Teijaro C.N."/>
            <person name="Fluegel L."/>
            <person name="Davis C.M."/>
            <person name="Simpson J.R."/>
            <person name="Lauterbach L."/>
            <person name="Steele A.D."/>
            <person name="Gui C."/>
            <person name="Meng S."/>
            <person name="Li G."/>
            <person name="Viehrig K."/>
            <person name="Ye F."/>
            <person name="Su P."/>
            <person name="Kiefer A.F."/>
            <person name="Nichols A."/>
            <person name="Cepeda A.J."/>
            <person name="Yan W."/>
            <person name="Fan B."/>
            <person name="Jiang Y."/>
            <person name="Adhikari A."/>
            <person name="Zheng C.-J."/>
            <person name="Schuster L."/>
            <person name="Cowan T.M."/>
            <person name="Smanski M.J."/>
            <person name="Chevrette M.G."/>
            <person name="De Carvalho L.P.S."/>
            <person name="Shen B."/>
        </authorList>
    </citation>
    <scope>NUCLEOTIDE SEQUENCE [LARGE SCALE GENOMIC DNA]</scope>
    <source>
        <strain evidence="1 2">NPDC003029</strain>
    </source>
</reference>
<accession>A0ABW6RNU3</accession>